<evidence type="ECO:0008006" key="3">
    <source>
        <dbReference type="Google" id="ProtNLM"/>
    </source>
</evidence>
<proteinExistence type="predicted"/>
<sequence>MKEILMFEKKIADTELLALDDYITVFAENEYLKEGITYRDTIQSVFIPNVYNSHHNDYQWISNIAHLTPGFVRYSEKQKDKYYSWGNERGIVPLVYQRFYNNIYPTQYKVLEEFILFFNLHEDSRNGHFYSVNMNSDQNLVIQYDSQTTTFRVRTHELRQFLSVKNYVLAVQYDFYRSTVTPLSKYGIDIEKEYNIKTTNGNFLINFNDYSIPSKSYDSRLLGKCFVSGYKDYKHKDQFSIFLDRCESDYLSFITEIDENGQEILESSNTKKYDLNYYKVISFNRLVLQRYYELPNLYTITDGTIIKMGSWRLNIDNNNPHLVKVYLGDLGCLDKSEQSHWLAHNVASSQDLSDVQYKRDVLAVPFLDPEMPDLLFRKYYVIFSEKFKEEFKFSLFKPLHELDQAYLVTVRVPLTESIHEFDKIILNLSKLLCDAIDIKSINNFVKKHYEYKIDALEEFTRTHLSDEKEFVAILRTIQSIRSRSVAHNKDKDYDKLMHKLGYVDKTYTHIITNILVGGAVVLKKWTEILKA</sequence>
<dbReference type="RefSeq" id="WP_093365655.1">
    <property type="nucleotide sequence ID" value="NZ_FOZZ01000006.1"/>
</dbReference>
<evidence type="ECO:0000313" key="2">
    <source>
        <dbReference type="Proteomes" id="UP000198785"/>
    </source>
</evidence>
<dbReference type="Proteomes" id="UP000198785">
    <property type="component" value="Unassembled WGS sequence"/>
</dbReference>
<gene>
    <name evidence="1" type="ORF">SAMN05660206_106150</name>
</gene>
<evidence type="ECO:0000313" key="1">
    <source>
        <dbReference type="EMBL" id="SFS88570.1"/>
    </source>
</evidence>
<dbReference type="EMBL" id="FOZZ01000006">
    <property type="protein sequence ID" value="SFS88570.1"/>
    <property type="molecule type" value="Genomic_DNA"/>
</dbReference>
<keyword evidence="2" id="KW-1185">Reference proteome</keyword>
<name>A0A1I6THB1_9SPHI</name>
<dbReference type="STRING" id="683125.SAMN05660206_106150"/>
<organism evidence="1 2">
    <name type="scientific">Sphingobacterium wenxiniae</name>
    <dbReference type="NCBI Taxonomy" id="683125"/>
    <lineage>
        <taxon>Bacteria</taxon>
        <taxon>Pseudomonadati</taxon>
        <taxon>Bacteroidota</taxon>
        <taxon>Sphingobacteriia</taxon>
        <taxon>Sphingobacteriales</taxon>
        <taxon>Sphingobacteriaceae</taxon>
        <taxon>Sphingobacterium</taxon>
    </lineage>
</organism>
<dbReference type="AlphaFoldDB" id="A0A1I6THB1"/>
<accession>A0A1I6THB1</accession>
<protein>
    <recommendedName>
        <fullName evidence="3">ApeA N-terminal domain-containing protein</fullName>
    </recommendedName>
</protein>
<reference evidence="1 2" key="1">
    <citation type="submission" date="2016-10" db="EMBL/GenBank/DDBJ databases">
        <authorList>
            <person name="de Groot N.N."/>
        </authorList>
    </citation>
    <scope>NUCLEOTIDE SEQUENCE [LARGE SCALE GENOMIC DNA]</scope>
    <source>
        <strain evidence="1 2">DSM 22789</strain>
    </source>
</reference>
<dbReference type="OrthoDB" id="2375320at2"/>